<name>A0A844YLS3_9SPHN</name>
<evidence type="ECO:0000313" key="4">
    <source>
        <dbReference type="Proteomes" id="UP000445582"/>
    </source>
</evidence>
<dbReference type="RefSeq" id="WP_160676955.1">
    <property type="nucleotide sequence ID" value="NZ_WTYN01000004.1"/>
</dbReference>
<proteinExistence type="predicted"/>
<dbReference type="InterPro" id="IPR011006">
    <property type="entry name" value="CheY-like_superfamily"/>
</dbReference>
<reference evidence="3 4" key="1">
    <citation type="submission" date="2019-12" db="EMBL/GenBank/DDBJ databases">
        <title>Genomic-based taxomic classification of the family Erythrobacteraceae.</title>
        <authorList>
            <person name="Xu L."/>
        </authorList>
    </citation>
    <scope>NUCLEOTIDE SEQUENCE [LARGE SCALE GENOMIC DNA]</scope>
    <source>
        <strain evidence="3 4">MCCC 1A09965</strain>
    </source>
</reference>
<accession>A0A844YLS3</accession>
<dbReference type="InterPro" id="IPR001789">
    <property type="entry name" value="Sig_transdc_resp-reg_receiver"/>
</dbReference>
<dbReference type="SMART" id="SM00448">
    <property type="entry name" value="REC"/>
    <property type="match status" value="1"/>
</dbReference>
<gene>
    <name evidence="3" type="ORF">GRI48_12740</name>
</gene>
<protein>
    <submittedName>
        <fullName evidence="3">Response regulator</fullName>
    </submittedName>
</protein>
<dbReference type="OrthoDB" id="7471842at2"/>
<dbReference type="PROSITE" id="PS50110">
    <property type="entry name" value="RESPONSE_REGULATORY"/>
    <property type="match status" value="1"/>
</dbReference>
<feature type="domain" description="Response regulatory" evidence="2">
    <location>
        <begin position="8"/>
        <end position="119"/>
    </location>
</feature>
<feature type="modified residue" description="4-aspartylphosphate" evidence="1">
    <location>
        <position position="58"/>
    </location>
</feature>
<evidence type="ECO:0000259" key="2">
    <source>
        <dbReference type="PROSITE" id="PS50110"/>
    </source>
</evidence>
<keyword evidence="4" id="KW-1185">Reference proteome</keyword>
<dbReference type="Pfam" id="PF00072">
    <property type="entry name" value="Response_reg"/>
    <property type="match status" value="1"/>
</dbReference>
<dbReference type="Gene3D" id="3.40.50.2300">
    <property type="match status" value="1"/>
</dbReference>
<dbReference type="Proteomes" id="UP000445582">
    <property type="component" value="Unassembled WGS sequence"/>
</dbReference>
<dbReference type="SUPFAM" id="SSF52172">
    <property type="entry name" value="CheY-like"/>
    <property type="match status" value="1"/>
</dbReference>
<dbReference type="AlphaFoldDB" id="A0A844YLS3"/>
<organism evidence="3 4">
    <name type="scientific">Qipengyuania oceanensis</name>
    <dbReference type="NCBI Taxonomy" id="1463597"/>
    <lineage>
        <taxon>Bacteria</taxon>
        <taxon>Pseudomonadati</taxon>
        <taxon>Pseudomonadota</taxon>
        <taxon>Alphaproteobacteria</taxon>
        <taxon>Sphingomonadales</taxon>
        <taxon>Erythrobacteraceae</taxon>
        <taxon>Qipengyuania</taxon>
    </lineage>
</organism>
<evidence type="ECO:0000313" key="3">
    <source>
        <dbReference type="EMBL" id="MXO63874.1"/>
    </source>
</evidence>
<evidence type="ECO:0000256" key="1">
    <source>
        <dbReference type="PROSITE-ProRule" id="PRU00169"/>
    </source>
</evidence>
<keyword evidence="1" id="KW-0597">Phosphoprotein</keyword>
<dbReference type="EMBL" id="WTYN01000004">
    <property type="protein sequence ID" value="MXO63874.1"/>
    <property type="molecule type" value="Genomic_DNA"/>
</dbReference>
<comment type="caution">
    <text evidence="3">The sequence shown here is derived from an EMBL/GenBank/DDBJ whole genome shotgun (WGS) entry which is preliminary data.</text>
</comment>
<dbReference type="GO" id="GO:0000160">
    <property type="term" value="P:phosphorelay signal transduction system"/>
    <property type="evidence" value="ECO:0007669"/>
    <property type="project" value="InterPro"/>
</dbReference>
<sequence length="122" mass="13236">MDRFDMQSVMVVDDEAMVLLDLVMMVEDLGYQVHSDSTTVTGALEQLDGSEPDVALLDIDVGGEPVWPLARKVAEHGRPIVFVSANLSHRELCEEFASAQKLEKPVSPDEIRAALSAALGQA</sequence>